<name>A0A5Q4ZYC6_9GAMM</name>
<accession>A0A5Q4ZYC6</accession>
<geneLocation type="plasmid" evidence="2">
    <name>pAWOD_1</name>
</geneLocation>
<keyword evidence="2" id="KW-0614">Plasmid</keyword>
<dbReference type="Pfam" id="PF05144">
    <property type="entry name" value="Phage_CRI"/>
    <property type="match status" value="1"/>
</dbReference>
<dbReference type="AlphaFoldDB" id="A0A5Q4ZYC6"/>
<dbReference type="GO" id="GO:0006260">
    <property type="term" value="P:DNA replication"/>
    <property type="evidence" value="ECO:0007669"/>
    <property type="project" value="InterPro"/>
</dbReference>
<evidence type="ECO:0000313" key="2">
    <source>
        <dbReference type="EMBL" id="VVV06868.1"/>
    </source>
</evidence>
<gene>
    <name evidence="2" type="ORF">AW0309160_04362</name>
</gene>
<reference evidence="2" key="1">
    <citation type="submission" date="2019-09" db="EMBL/GenBank/DDBJ databases">
        <authorList>
            <person name="Hjerde E."/>
        </authorList>
    </citation>
    <scope>NUCLEOTIDE SEQUENCE [LARGE SCALE GENOMIC DNA]</scope>
    <source>
        <strain evidence="2">06/09/160</strain>
        <plasmid evidence="2">pAWOD_1</plasmid>
    </source>
</reference>
<dbReference type="EMBL" id="LR721752">
    <property type="protein sequence ID" value="VVV06868.1"/>
    <property type="molecule type" value="Genomic_DNA"/>
</dbReference>
<evidence type="ECO:0000259" key="1">
    <source>
        <dbReference type="Pfam" id="PF05144"/>
    </source>
</evidence>
<proteinExistence type="predicted"/>
<protein>
    <recommendedName>
        <fullName evidence="1">Replication-associated protein G2P N-terminal domain-containing protein</fullName>
    </recommendedName>
</protein>
<sequence length="76" mass="8623">MCSSLFLSHPDLMDMLQLENAETMQLDCTFFARVDSEIKAKQVISHMANVSHGQVRASKVNMKLLVIIIKLSSLEW</sequence>
<dbReference type="InterPro" id="IPR022686">
    <property type="entry name" value="G2P_N"/>
</dbReference>
<feature type="domain" description="Replication-associated protein G2P N-terminal" evidence="1">
    <location>
        <begin position="4"/>
        <end position="60"/>
    </location>
</feature>
<organism evidence="2">
    <name type="scientific">Aliivibrio wodanis</name>
    <dbReference type="NCBI Taxonomy" id="80852"/>
    <lineage>
        <taxon>Bacteria</taxon>
        <taxon>Pseudomonadati</taxon>
        <taxon>Pseudomonadota</taxon>
        <taxon>Gammaproteobacteria</taxon>
        <taxon>Vibrionales</taxon>
        <taxon>Vibrionaceae</taxon>
        <taxon>Aliivibrio</taxon>
    </lineage>
</organism>